<dbReference type="RefSeq" id="WP_376948717.1">
    <property type="nucleotide sequence ID" value="NZ_CP171449.1"/>
</dbReference>
<keyword evidence="2" id="KW-0288">FMN</keyword>
<dbReference type="EMBL" id="JBHLSS010000127">
    <property type="protein sequence ID" value="MFC0711731.1"/>
    <property type="molecule type" value="Genomic_DNA"/>
</dbReference>
<dbReference type="InterPro" id="IPR001709">
    <property type="entry name" value="Flavoprot_Pyr_Nucl_cyt_Rdtase"/>
</dbReference>
<name>A0ABV6SRM9_AZOPA</name>
<dbReference type="SUPFAM" id="SSF63380">
    <property type="entry name" value="Riboflavin synthase domain-like"/>
    <property type="match status" value="1"/>
</dbReference>
<evidence type="ECO:0000313" key="7">
    <source>
        <dbReference type="EMBL" id="MFC0711731.1"/>
    </source>
</evidence>
<accession>A0ABV6SRM9</accession>
<evidence type="ECO:0000256" key="2">
    <source>
        <dbReference type="ARBA" id="ARBA00022643"/>
    </source>
</evidence>
<dbReference type="PROSITE" id="PS50902">
    <property type="entry name" value="FLAVODOXIN_LIKE"/>
    <property type="match status" value="1"/>
</dbReference>
<dbReference type="Proteomes" id="UP001589891">
    <property type="component" value="Unassembled WGS sequence"/>
</dbReference>
<dbReference type="InterPro" id="IPR029039">
    <property type="entry name" value="Flavoprotein-like_sf"/>
</dbReference>
<feature type="domain" description="FAD-binding FR-type" evidence="6">
    <location>
        <begin position="209"/>
        <end position="374"/>
    </location>
</feature>
<dbReference type="PANTHER" id="PTHR19384">
    <property type="entry name" value="NITRIC OXIDE SYNTHASE-RELATED"/>
    <property type="match status" value="1"/>
</dbReference>
<keyword evidence="3" id="KW-0249">Electron transport</keyword>
<dbReference type="InterPro" id="IPR008254">
    <property type="entry name" value="Flavodoxin/NO_synth"/>
</dbReference>
<feature type="domain" description="Flavodoxin-like" evidence="5">
    <location>
        <begin position="58"/>
        <end position="195"/>
    </location>
</feature>
<proteinExistence type="predicted"/>
<evidence type="ECO:0000259" key="5">
    <source>
        <dbReference type="PROSITE" id="PS50902"/>
    </source>
</evidence>
<dbReference type="Gene3D" id="3.40.50.360">
    <property type="match status" value="1"/>
</dbReference>
<dbReference type="SUPFAM" id="SSF52218">
    <property type="entry name" value="Flavoproteins"/>
    <property type="match status" value="1"/>
</dbReference>
<evidence type="ECO:0000256" key="1">
    <source>
        <dbReference type="ARBA" id="ARBA00022630"/>
    </source>
</evidence>
<sequence length="513" mass="57076">MKPFLLLVGLALVALLPWLQPSRELSALLAVLAWLGVCLHGWRQWRAGRDDTRPGDGLPVAYASQGGQARAIAERSAAQLRDAGLPAQALPLEALDLRGLAQPMRLLLVASTYGDGEAPDHAERFERRLSGERPDLRALEYAVLGLGDRRHAHFCAFAQRLDRRLRELGATPLFDRLEADRADPAVLRRWQRQLGQLAGDTRFDDWQEVDYQPWTLIRRQCLNPGSQGAPVFHLHLVPNDSAADWRAGDIAEVGPCLPAERVAVLLERLGLDGGEFQSDSRPLTWHLARRQLPEDARELAGLSAAELLERLPRLPHREYSIASLPGDGRLELLVRQMRHPDGRLGLGSGWLCHHASPGTTIDLRVRANPGFRLPADGGPLILIGNGTGLASLRAHLRERERLGRHGHWLLYGERNAAHDRFFAEELEVWRHDGHLARLDLAFSRDQATPVYVQHLLREAADELRAWLAHGASLLVCGSLQGMGSEVDALLHGLLGGAEVKRLREAGRYRRDLY</sequence>
<comment type="caution">
    <text evidence="7">The sequence shown here is derived from an EMBL/GenBank/DDBJ whole genome shotgun (WGS) entry which is preliminary data.</text>
</comment>
<dbReference type="PRINTS" id="PR00371">
    <property type="entry name" value="FPNCR"/>
</dbReference>
<keyword evidence="3" id="KW-0813">Transport</keyword>
<dbReference type="SUPFAM" id="SSF52343">
    <property type="entry name" value="Ferredoxin reductase-like, C-terminal NADP-linked domain"/>
    <property type="match status" value="1"/>
</dbReference>
<dbReference type="CDD" id="cd06200">
    <property type="entry name" value="SiR_like1"/>
    <property type="match status" value="1"/>
</dbReference>
<reference evidence="7 8" key="1">
    <citation type="submission" date="2024-09" db="EMBL/GenBank/DDBJ databases">
        <authorList>
            <person name="Sun Q."/>
            <person name="Mori K."/>
        </authorList>
    </citation>
    <scope>NUCLEOTIDE SEQUENCE [LARGE SCALE GENOMIC DNA]</scope>
    <source>
        <strain evidence="7 8">NCAIM B.01794</strain>
    </source>
</reference>
<dbReference type="EC" id="1.6.2.4" evidence="4"/>
<evidence type="ECO:0000259" key="6">
    <source>
        <dbReference type="PROSITE" id="PS51384"/>
    </source>
</evidence>
<keyword evidence="1" id="KW-0285">Flavoprotein</keyword>
<dbReference type="InterPro" id="IPR017927">
    <property type="entry name" value="FAD-bd_FR_type"/>
</dbReference>
<dbReference type="InterPro" id="IPR001094">
    <property type="entry name" value="Flavdoxin-like"/>
</dbReference>
<organism evidence="7 8">
    <name type="scientific">Azorhizophilus paspali</name>
    <name type="common">Azotobacter paspali</name>
    <dbReference type="NCBI Taxonomy" id="69963"/>
    <lineage>
        <taxon>Bacteria</taxon>
        <taxon>Pseudomonadati</taxon>
        <taxon>Pseudomonadota</taxon>
        <taxon>Gammaproteobacteria</taxon>
        <taxon>Pseudomonadales</taxon>
        <taxon>Pseudomonadaceae</taxon>
        <taxon>Azorhizophilus</taxon>
    </lineage>
</organism>
<dbReference type="Gene3D" id="3.40.50.80">
    <property type="entry name" value="Nucleotide-binding domain of ferredoxin-NADP reductase (FNR) module"/>
    <property type="match status" value="1"/>
</dbReference>
<evidence type="ECO:0000313" key="8">
    <source>
        <dbReference type="Proteomes" id="UP001589891"/>
    </source>
</evidence>
<dbReference type="PROSITE" id="PS51384">
    <property type="entry name" value="FAD_FR"/>
    <property type="match status" value="1"/>
</dbReference>
<dbReference type="Gene3D" id="2.40.30.10">
    <property type="entry name" value="Translation factors"/>
    <property type="match status" value="1"/>
</dbReference>
<keyword evidence="8" id="KW-1185">Reference proteome</keyword>
<protein>
    <recommendedName>
        <fullName evidence="4">NADPH--hemoprotein reductase</fullName>
        <ecNumber evidence="4">1.6.2.4</ecNumber>
    </recommendedName>
</protein>
<dbReference type="InterPro" id="IPR039261">
    <property type="entry name" value="FNR_nucleotide-bd"/>
</dbReference>
<gene>
    <name evidence="7" type="ORF">ACFFGX_20000</name>
</gene>
<evidence type="ECO:0000256" key="3">
    <source>
        <dbReference type="ARBA" id="ARBA00022982"/>
    </source>
</evidence>
<evidence type="ECO:0000256" key="4">
    <source>
        <dbReference type="ARBA" id="ARBA00023797"/>
    </source>
</evidence>
<dbReference type="PRINTS" id="PR00369">
    <property type="entry name" value="FLAVODOXIN"/>
</dbReference>
<dbReference type="InterPro" id="IPR017938">
    <property type="entry name" value="Riboflavin_synthase-like_b-brl"/>
</dbReference>
<dbReference type="Pfam" id="PF00258">
    <property type="entry name" value="Flavodoxin_1"/>
    <property type="match status" value="1"/>
</dbReference>
<dbReference type="Pfam" id="PF00175">
    <property type="entry name" value="NAD_binding_1"/>
    <property type="match status" value="1"/>
</dbReference>
<dbReference type="InterPro" id="IPR001433">
    <property type="entry name" value="OxRdtase_FAD/NAD-bd"/>
</dbReference>
<dbReference type="PANTHER" id="PTHR19384:SF17">
    <property type="entry name" value="NADPH--CYTOCHROME P450 REDUCTASE"/>
    <property type="match status" value="1"/>
</dbReference>